<dbReference type="InterPro" id="IPR041118">
    <property type="entry name" value="Rx_N"/>
</dbReference>
<evidence type="ECO:0000259" key="7">
    <source>
        <dbReference type="Pfam" id="PF00931"/>
    </source>
</evidence>
<dbReference type="ExpressionAtlas" id="A0A251PX74">
    <property type="expression patterns" value="differential"/>
</dbReference>
<evidence type="ECO:0000256" key="4">
    <source>
        <dbReference type="ARBA" id="ARBA00022821"/>
    </source>
</evidence>
<dbReference type="PANTHER" id="PTHR36766">
    <property type="entry name" value="PLANT BROAD-SPECTRUM MILDEW RESISTANCE PROTEIN RPW8"/>
    <property type="match status" value="1"/>
</dbReference>
<dbReference type="InterPro" id="IPR032675">
    <property type="entry name" value="LRR_dom_sf"/>
</dbReference>
<protein>
    <recommendedName>
        <fullName evidence="13">NB-ARC domain-containing protein</fullName>
    </recommendedName>
</protein>
<evidence type="ECO:0000259" key="8">
    <source>
        <dbReference type="Pfam" id="PF18052"/>
    </source>
</evidence>
<dbReference type="Pfam" id="PF00931">
    <property type="entry name" value="NB-ARC"/>
    <property type="match status" value="1"/>
</dbReference>
<evidence type="ECO:0000256" key="1">
    <source>
        <dbReference type="ARBA" id="ARBA00022614"/>
    </source>
</evidence>
<evidence type="ECO:0000256" key="3">
    <source>
        <dbReference type="ARBA" id="ARBA00022741"/>
    </source>
</evidence>
<dbReference type="Pfam" id="PF25019">
    <property type="entry name" value="LRR_R13L1-DRL21"/>
    <property type="match status" value="1"/>
</dbReference>
<dbReference type="EMBL" id="CM007653">
    <property type="protein sequence ID" value="ONI16173.1"/>
    <property type="molecule type" value="Genomic_DNA"/>
</dbReference>
<evidence type="ECO:0008006" key="13">
    <source>
        <dbReference type="Google" id="ProtNLM"/>
    </source>
</evidence>
<gene>
    <name evidence="11" type="ORF">PRUPE_3G082400</name>
</gene>
<name>A0A251PX74_PRUPE</name>
<evidence type="ECO:0000313" key="12">
    <source>
        <dbReference type="Proteomes" id="UP000006882"/>
    </source>
</evidence>
<feature type="domain" description="Disease resistance protein winged helix" evidence="9">
    <location>
        <begin position="425"/>
        <end position="490"/>
    </location>
</feature>
<feature type="region of interest" description="Disordered" evidence="6">
    <location>
        <begin position="1114"/>
        <end position="1136"/>
    </location>
</feature>
<keyword evidence="12" id="KW-1185">Reference proteome</keyword>
<evidence type="ECO:0000256" key="5">
    <source>
        <dbReference type="ARBA" id="ARBA00022840"/>
    </source>
</evidence>
<dbReference type="InterPro" id="IPR002182">
    <property type="entry name" value="NB-ARC"/>
</dbReference>
<dbReference type="InterPro" id="IPR042197">
    <property type="entry name" value="Apaf_helical"/>
</dbReference>
<keyword evidence="4" id="KW-0611">Plant defense</keyword>
<organism evidence="11 12">
    <name type="scientific">Prunus persica</name>
    <name type="common">Peach</name>
    <name type="synonym">Amygdalus persica</name>
    <dbReference type="NCBI Taxonomy" id="3760"/>
    <lineage>
        <taxon>Eukaryota</taxon>
        <taxon>Viridiplantae</taxon>
        <taxon>Streptophyta</taxon>
        <taxon>Embryophyta</taxon>
        <taxon>Tracheophyta</taxon>
        <taxon>Spermatophyta</taxon>
        <taxon>Magnoliopsida</taxon>
        <taxon>eudicotyledons</taxon>
        <taxon>Gunneridae</taxon>
        <taxon>Pentapetalae</taxon>
        <taxon>rosids</taxon>
        <taxon>fabids</taxon>
        <taxon>Rosales</taxon>
        <taxon>Rosaceae</taxon>
        <taxon>Amygdaloideae</taxon>
        <taxon>Amygdaleae</taxon>
        <taxon>Prunus</taxon>
    </lineage>
</organism>
<evidence type="ECO:0000256" key="6">
    <source>
        <dbReference type="SAM" id="MobiDB-lite"/>
    </source>
</evidence>
<keyword evidence="5" id="KW-0067">ATP-binding</keyword>
<dbReference type="GO" id="GO:0005524">
    <property type="term" value="F:ATP binding"/>
    <property type="evidence" value="ECO:0007669"/>
    <property type="project" value="UniProtKB-KW"/>
</dbReference>
<feature type="domain" description="NB-ARC" evidence="7">
    <location>
        <begin position="166"/>
        <end position="344"/>
    </location>
</feature>
<dbReference type="SUPFAM" id="SSF52540">
    <property type="entry name" value="P-loop containing nucleoside triphosphate hydrolases"/>
    <property type="match status" value="1"/>
</dbReference>
<dbReference type="Pfam" id="PF18052">
    <property type="entry name" value="Rx_N"/>
    <property type="match status" value="1"/>
</dbReference>
<dbReference type="Pfam" id="PF23559">
    <property type="entry name" value="WHD_DRP"/>
    <property type="match status" value="1"/>
</dbReference>
<feature type="domain" description="R13L1/DRL21-like LRR repeat region" evidence="10">
    <location>
        <begin position="676"/>
        <end position="803"/>
    </location>
</feature>
<dbReference type="InterPro" id="IPR027417">
    <property type="entry name" value="P-loop_NTPase"/>
</dbReference>
<dbReference type="Gene3D" id="3.80.10.10">
    <property type="entry name" value="Ribonuclease Inhibitor"/>
    <property type="match status" value="2"/>
</dbReference>
<feature type="domain" description="Disease resistance N-terminal" evidence="8">
    <location>
        <begin position="8"/>
        <end position="97"/>
    </location>
</feature>
<evidence type="ECO:0000256" key="2">
    <source>
        <dbReference type="ARBA" id="ARBA00022737"/>
    </source>
</evidence>
<dbReference type="Gene3D" id="1.10.8.430">
    <property type="entry name" value="Helical domain of apoptotic protease-activating factors"/>
    <property type="match status" value="1"/>
</dbReference>
<keyword evidence="1" id="KW-0433">Leucine-rich repeat</keyword>
<evidence type="ECO:0000313" key="11">
    <source>
        <dbReference type="EMBL" id="ONI16173.1"/>
    </source>
</evidence>
<dbReference type="Proteomes" id="UP000006882">
    <property type="component" value="Chromosome G3"/>
</dbReference>
<dbReference type="Gene3D" id="3.40.50.300">
    <property type="entry name" value="P-loop containing nucleotide triphosphate hydrolases"/>
    <property type="match status" value="1"/>
</dbReference>
<dbReference type="PANTHER" id="PTHR36766:SF70">
    <property type="entry name" value="DISEASE RESISTANCE PROTEIN RGA4"/>
    <property type="match status" value="1"/>
</dbReference>
<dbReference type="GO" id="GO:0043531">
    <property type="term" value="F:ADP binding"/>
    <property type="evidence" value="ECO:0007669"/>
    <property type="project" value="InterPro"/>
</dbReference>
<evidence type="ECO:0000259" key="10">
    <source>
        <dbReference type="Pfam" id="PF25019"/>
    </source>
</evidence>
<dbReference type="PRINTS" id="PR00364">
    <property type="entry name" value="DISEASERSIST"/>
</dbReference>
<reference evidence="11 12" key="1">
    <citation type="journal article" date="2013" name="Nat. Genet.">
        <title>The high-quality draft genome of peach (Prunus persica) identifies unique patterns of genetic diversity, domestication and genome evolution.</title>
        <authorList>
            <consortium name="International Peach Genome Initiative"/>
            <person name="Verde I."/>
            <person name="Abbott A.G."/>
            <person name="Scalabrin S."/>
            <person name="Jung S."/>
            <person name="Shu S."/>
            <person name="Marroni F."/>
            <person name="Zhebentyayeva T."/>
            <person name="Dettori M.T."/>
            <person name="Grimwood J."/>
            <person name="Cattonaro F."/>
            <person name="Zuccolo A."/>
            <person name="Rossini L."/>
            <person name="Jenkins J."/>
            <person name="Vendramin E."/>
            <person name="Meisel L.A."/>
            <person name="Decroocq V."/>
            <person name="Sosinski B."/>
            <person name="Prochnik S."/>
            <person name="Mitros T."/>
            <person name="Policriti A."/>
            <person name="Cipriani G."/>
            <person name="Dondini L."/>
            <person name="Ficklin S."/>
            <person name="Goodstein D.M."/>
            <person name="Xuan P."/>
            <person name="Del Fabbro C."/>
            <person name="Aramini V."/>
            <person name="Copetti D."/>
            <person name="Gonzalez S."/>
            <person name="Horner D.S."/>
            <person name="Falchi R."/>
            <person name="Lucas S."/>
            <person name="Mica E."/>
            <person name="Maldonado J."/>
            <person name="Lazzari B."/>
            <person name="Bielenberg D."/>
            <person name="Pirona R."/>
            <person name="Miculan M."/>
            <person name="Barakat A."/>
            <person name="Testolin R."/>
            <person name="Stella A."/>
            <person name="Tartarini S."/>
            <person name="Tonutti P."/>
            <person name="Arus P."/>
            <person name="Orellana A."/>
            <person name="Wells C."/>
            <person name="Main D."/>
            <person name="Vizzotto G."/>
            <person name="Silva H."/>
            <person name="Salamini F."/>
            <person name="Schmutz J."/>
            <person name="Morgante M."/>
            <person name="Rokhsar D.S."/>
        </authorList>
    </citation>
    <scope>NUCLEOTIDE SEQUENCE [LARGE SCALE GENOMIC DNA]</scope>
    <source>
        <strain evidence="12">cv. Nemared</strain>
    </source>
</reference>
<dbReference type="STRING" id="3760.A0A251PX74"/>
<dbReference type="InterPro" id="IPR058922">
    <property type="entry name" value="WHD_DRP"/>
</dbReference>
<dbReference type="InterPro" id="IPR056789">
    <property type="entry name" value="LRR_R13L1-DRL21"/>
</dbReference>
<proteinExistence type="predicted"/>
<keyword evidence="2" id="KW-0677">Repeat</keyword>
<dbReference type="SUPFAM" id="SSF52058">
    <property type="entry name" value="L domain-like"/>
    <property type="match status" value="2"/>
</dbReference>
<dbReference type="GO" id="GO:0006952">
    <property type="term" value="P:defense response"/>
    <property type="evidence" value="ECO:0007669"/>
    <property type="project" value="UniProtKB-KW"/>
</dbReference>
<dbReference type="Gene3D" id="1.20.5.4130">
    <property type="match status" value="1"/>
</dbReference>
<keyword evidence="3" id="KW-0547">Nucleotide-binding</keyword>
<dbReference type="Gramene" id="ONI16173">
    <property type="protein sequence ID" value="ONI16173"/>
    <property type="gene ID" value="PRUPE_3G082400"/>
</dbReference>
<sequence length="1136" mass="129886">MTEFVTPVVTTVLKKLSSVAIQKLLAVFDVRKDIENLRSSLTNIQLLLNRLENNRMNSSGPTLLNNWLEDLDAAAYDAEDLIESWATEYHQWEMKKQVQKLHLPFSPFNLLFVLRESSKLREVTERIDQHIRNGESYSTIVGNTINRIEDQPQTGPLENSFIVSREEDKKNIIKLLITDEEDDNFSLVSILGMGGLGKTTLARNVIGDKEVGDRFEIIVWACVTKPFKIESILSEIVVSPKTTDTNVSHFTLAKLQERSRGILAGKRFLLVLDNLWNHETNYLDPLLSVLVLGSKGSRVLVTSRFKEVSGIDFKGLKIKPPYNLACLGENESWSLFANFAFKEDSDSDREEFVKYGREIVRKCQGLPLALKQMGALLKSKDLGVWKSIANSQTWREKEKVLPALRLSYNHLHSSYHKQCFAYCSLFPKAHVYEKDELVKMWMAEAIIEPGDEERTEDIGGRYFKDLSDRFFFECTSDAKYKMHDLIHDLAQLISSPFCCQLVKGVGDFKEKARRVSILCNDVDQPALEIIRKSKKLRTVLLQGQNFKAFDKVQREIFHSLRYVRLLDLSSSTPLTQLPDSIGELKLLRYLDLSATEIEKLPDSICKLYNLETLKLLGCHYWNFILPRNFASLVKLRHLELDDMFWFKATFPPSMGCLTSLHNLHKFQVGCKTGYKLEELKNMAYLTGKLHISKLENAVDAGEANLKGKEMLQKVVYEWSNSDLNLQDDDIENQVLEDLEPHPMVLKELEICHYRGTAVPTWMQADRLGQFRKLVNIRLNHCRKIKILSLGKLPELRELLLKNMLELEEWQEEEEEMYRSIKRLRISCCPKLKKVPFLFLNLIDLKIKKCDSLQVIPWGPIKFITLVDNPELKHWNREGLKISIVPYTDENRNTRKYITLTLDMINVKIINCPKLHALPSGLYPQKLEIRGCKSLSNLPDDDHAVRLALLALEACHDDETILNLIVSRVPSSSSLLSLEISNISNLICLPKWPLLPKVETLFIHGCKDLEHLSTPEKRVFEGFTSLKSLSIRNCPMLVTLPVEGLPTSLQYFSIGSCERLESFGPSVDTLNNLTSLTDLYIEDCPAFQSLPEGGLPTSLQHLSIHGCPSLTKRCEKEDGPDWPKIQGISDLEIETPP</sequence>
<evidence type="ECO:0000259" key="9">
    <source>
        <dbReference type="Pfam" id="PF23559"/>
    </source>
</evidence>
<accession>A0A251PX74</accession>
<dbReference type="GO" id="GO:0051707">
    <property type="term" value="P:response to other organism"/>
    <property type="evidence" value="ECO:0007669"/>
    <property type="project" value="UniProtKB-ARBA"/>
</dbReference>
<dbReference type="AlphaFoldDB" id="A0A251PX74"/>